<dbReference type="Pfam" id="PF13855">
    <property type="entry name" value="LRR_8"/>
    <property type="match status" value="1"/>
</dbReference>
<feature type="domain" description="Disease resistance R13L4/SHOC-2-like LRR" evidence="5">
    <location>
        <begin position="4"/>
        <end position="98"/>
    </location>
</feature>
<dbReference type="Proteomes" id="UP001168877">
    <property type="component" value="Unassembled WGS sequence"/>
</dbReference>
<protein>
    <submittedName>
        <fullName evidence="6">Uncharacterized protein</fullName>
    </submittedName>
</protein>
<feature type="region of interest" description="Disordered" evidence="3">
    <location>
        <begin position="424"/>
        <end position="454"/>
    </location>
</feature>
<dbReference type="PANTHER" id="PTHR47186">
    <property type="entry name" value="LEUCINE-RICH REPEAT-CONTAINING PROTEIN 57"/>
    <property type="match status" value="1"/>
</dbReference>
<dbReference type="Gene3D" id="3.80.10.10">
    <property type="entry name" value="Ribonuclease Inhibitor"/>
    <property type="match status" value="2"/>
</dbReference>
<dbReference type="InterPro" id="IPR032675">
    <property type="entry name" value="LRR_dom_sf"/>
</dbReference>
<dbReference type="InterPro" id="IPR045344">
    <property type="entry name" value="C-JID"/>
</dbReference>
<keyword evidence="7" id="KW-1185">Reference proteome</keyword>
<proteinExistence type="predicted"/>
<organism evidence="6 7">
    <name type="scientific">Acer saccharum</name>
    <name type="common">Sugar maple</name>
    <dbReference type="NCBI Taxonomy" id="4024"/>
    <lineage>
        <taxon>Eukaryota</taxon>
        <taxon>Viridiplantae</taxon>
        <taxon>Streptophyta</taxon>
        <taxon>Embryophyta</taxon>
        <taxon>Tracheophyta</taxon>
        <taxon>Spermatophyta</taxon>
        <taxon>Magnoliopsida</taxon>
        <taxon>eudicotyledons</taxon>
        <taxon>Gunneridae</taxon>
        <taxon>Pentapetalae</taxon>
        <taxon>rosids</taxon>
        <taxon>malvids</taxon>
        <taxon>Sapindales</taxon>
        <taxon>Sapindaceae</taxon>
        <taxon>Hippocastanoideae</taxon>
        <taxon>Acereae</taxon>
        <taxon>Acer</taxon>
    </lineage>
</organism>
<accession>A0AA39T7X4</accession>
<sequence length="454" mass="51003">MEGLRILELSGTAIKELPSRIENLNGLHVLNLRRCKNLEEFLSSICNLTSLEFLDLSDYSKLEILPDNLGNLKSLKKLSIERTAISQLPSTMMHLNKFDSLSCRGCRSLRFTHSSVFPCSLTNLCLSDCNLKEIPEDICHLSSLVDLDLSGNDFESLPKSMKQLSRLRYLGVNNCNMLQSLTELPLSLSLLSASDCKQLRSIPDASELVKAKFIFTNCPNLEETAVGNILATVEGNEGDPYWFNFCCPGSEVPGWFSYKSNESSIKFRMAWHDCFNGLLPGFIVCTVIEFEEYHFDADDYEEELCVRCCWAFSDGDESDLLADEFSVGDESEVSFCILVAASGIGILMDSDHVALWYCEASDHQVLKSEFTNYSFEFWLSEDSPNCRVKSCGVRPIIKIPNEDDKVEYAEPIKISGVTIEDIGETSGKRSCTSNDHQEEEVEPHSKRLNLDLSH</sequence>
<gene>
    <name evidence="6" type="ORF">LWI29_034444</name>
</gene>
<name>A0AA39T7X4_ACESA</name>
<evidence type="ECO:0000256" key="2">
    <source>
        <dbReference type="ARBA" id="ARBA00022737"/>
    </source>
</evidence>
<dbReference type="EMBL" id="JAUESC010000003">
    <property type="protein sequence ID" value="KAK0602525.1"/>
    <property type="molecule type" value="Genomic_DNA"/>
</dbReference>
<feature type="compositionally biased region" description="Basic and acidic residues" evidence="3">
    <location>
        <begin position="442"/>
        <end position="454"/>
    </location>
</feature>
<evidence type="ECO:0000256" key="3">
    <source>
        <dbReference type="SAM" id="MobiDB-lite"/>
    </source>
</evidence>
<evidence type="ECO:0000313" key="6">
    <source>
        <dbReference type="EMBL" id="KAK0602525.1"/>
    </source>
</evidence>
<reference evidence="6" key="1">
    <citation type="journal article" date="2022" name="Plant J.">
        <title>Strategies of tolerance reflected in two North American maple genomes.</title>
        <authorList>
            <person name="McEvoy S.L."/>
            <person name="Sezen U.U."/>
            <person name="Trouern-Trend A."/>
            <person name="McMahon S.M."/>
            <person name="Schaberg P.G."/>
            <person name="Yang J."/>
            <person name="Wegrzyn J.L."/>
            <person name="Swenson N.G."/>
        </authorList>
    </citation>
    <scope>NUCLEOTIDE SEQUENCE</scope>
    <source>
        <strain evidence="6">NS2018</strain>
    </source>
</reference>
<dbReference type="SMART" id="SM00369">
    <property type="entry name" value="LRR_TYP"/>
    <property type="match status" value="3"/>
</dbReference>
<dbReference type="AlphaFoldDB" id="A0AA39T7X4"/>
<dbReference type="PROSITE" id="PS51450">
    <property type="entry name" value="LRR"/>
    <property type="match status" value="1"/>
</dbReference>
<dbReference type="InterPro" id="IPR001611">
    <property type="entry name" value="Leu-rich_rpt"/>
</dbReference>
<evidence type="ECO:0000256" key="1">
    <source>
        <dbReference type="ARBA" id="ARBA00022614"/>
    </source>
</evidence>
<evidence type="ECO:0000259" key="5">
    <source>
        <dbReference type="Pfam" id="PF23598"/>
    </source>
</evidence>
<keyword evidence="1" id="KW-0433">Leucine-rich repeat</keyword>
<keyword evidence="2" id="KW-0677">Repeat</keyword>
<dbReference type="InterPro" id="IPR055414">
    <property type="entry name" value="LRR_R13L4/SHOC2-like"/>
</dbReference>
<evidence type="ECO:0000259" key="4">
    <source>
        <dbReference type="Pfam" id="PF20160"/>
    </source>
</evidence>
<dbReference type="PANTHER" id="PTHR47186:SF61">
    <property type="entry name" value="LEUCINE-RICH REPEAT-CONTAINING PROTEIN 57-RELATED"/>
    <property type="match status" value="1"/>
</dbReference>
<dbReference type="Pfam" id="PF23598">
    <property type="entry name" value="LRR_14"/>
    <property type="match status" value="1"/>
</dbReference>
<feature type="domain" description="C-JID" evidence="4">
    <location>
        <begin position="247"/>
        <end position="396"/>
    </location>
</feature>
<dbReference type="Pfam" id="PF20160">
    <property type="entry name" value="C-JID"/>
    <property type="match status" value="1"/>
</dbReference>
<evidence type="ECO:0000313" key="7">
    <source>
        <dbReference type="Proteomes" id="UP001168877"/>
    </source>
</evidence>
<dbReference type="SUPFAM" id="SSF52058">
    <property type="entry name" value="L domain-like"/>
    <property type="match status" value="1"/>
</dbReference>
<reference evidence="6" key="2">
    <citation type="submission" date="2023-06" db="EMBL/GenBank/DDBJ databases">
        <authorList>
            <person name="Swenson N.G."/>
            <person name="Wegrzyn J.L."/>
            <person name="Mcevoy S.L."/>
        </authorList>
    </citation>
    <scope>NUCLEOTIDE SEQUENCE</scope>
    <source>
        <strain evidence="6">NS2018</strain>
        <tissue evidence="6">Leaf</tissue>
    </source>
</reference>
<dbReference type="InterPro" id="IPR003591">
    <property type="entry name" value="Leu-rich_rpt_typical-subtyp"/>
</dbReference>
<comment type="caution">
    <text evidence="6">The sequence shown here is derived from an EMBL/GenBank/DDBJ whole genome shotgun (WGS) entry which is preliminary data.</text>
</comment>